<evidence type="ECO:0000313" key="1">
    <source>
        <dbReference type="EMBL" id="KAJ8060513.1"/>
    </source>
</evidence>
<name>A0A9X0DH28_9HELO</name>
<dbReference type="PANTHER" id="PTHR33112">
    <property type="entry name" value="DOMAIN PROTEIN, PUTATIVE-RELATED"/>
    <property type="match status" value="1"/>
</dbReference>
<reference evidence="1" key="1">
    <citation type="submission" date="2022-11" db="EMBL/GenBank/DDBJ databases">
        <title>Genome Resource of Sclerotinia nivalis Strain SnTB1, a Plant Pathogen Isolated from American Ginseng.</title>
        <authorList>
            <person name="Fan S."/>
        </authorList>
    </citation>
    <scope>NUCLEOTIDE SEQUENCE</scope>
    <source>
        <strain evidence="1">SnTB1</strain>
    </source>
</reference>
<sequence length="338" mass="38213">MEGESTWACKTMCAREGQGMENLSLLVNSEDTPSLLTSEWEDAVIDYSERHLTYGTDRLPALSGFARRFQDRSQWEYMAGLWLSGFPACLAWYRRSSGVGPSLNNSVPSWSWASVSHGVFWPPENSYQPILKSCQLADIRCRPSTENRFGEVEKGSYTELTGMVIDAEMECDNHGCGSVTCRGFRSCPLIPDCLLISETTKINNVSEGEDPKSILDAERKAGIEGGQQARIHRAKPQDQTRIEDPQFRMSRIKGPVICLLLYTKECNSQQIVPRILILGAKSAQHGENDVYERLGFAGPTLSLNKNSHGWEDWESLNWDWNEWEGWFEGAEERTLRIE</sequence>
<comment type="caution">
    <text evidence="1">The sequence shown here is derived from an EMBL/GenBank/DDBJ whole genome shotgun (WGS) entry which is preliminary data.</text>
</comment>
<protein>
    <submittedName>
        <fullName evidence="1">Uncharacterized protein</fullName>
    </submittedName>
</protein>
<organism evidence="1 2">
    <name type="scientific">Sclerotinia nivalis</name>
    <dbReference type="NCBI Taxonomy" id="352851"/>
    <lineage>
        <taxon>Eukaryota</taxon>
        <taxon>Fungi</taxon>
        <taxon>Dikarya</taxon>
        <taxon>Ascomycota</taxon>
        <taxon>Pezizomycotina</taxon>
        <taxon>Leotiomycetes</taxon>
        <taxon>Helotiales</taxon>
        <taxon>Sclerotiniaceae</taxon>
        <taxon>Sclerotinia</taxon>
    </lineage>
</organism>
<dbReference type="PANTHER" id="PTHR33112:SF16">
    <property type="entry name" value="HETEROKARYON INCOMPATIBILITY DOMAIN-CONTAINING PROTEIN"/>
    <property type="match status" value="1"/>
</dbReference>
<proteinExistence type="predicted"/>
<gene>
    <name evidence="1" type="ORF">OCU04_010834</name>
</gene>
<dbReference type="Proteomes" id="UP001152300">
    <property type="component" value="Unassembled WGS sequence"/>
</dbReference>
<dbReference type="AlphaFoldDB" id="A0A9X0DH28"/>
<accession>A0A9X0DH28</accession>
<dbReference type="EMBL" id="JAPEIS010000013">
    <property type="protein sequence ID" value="KAJ8060513.1"/>
    <property type="molecule type" value="Genomic_DNA"/>
</dbReference>
<evidence type="ECO:0000313" key="2">
    <source>
        <dbReference type="Proteomes" id="UP001152300"/>
    </source>
</evidence>
<keyword evidence="2" id="KW-1185">Reference proteome</keyword>
<dbReference type="OrthoDB" id="47007at2759"/>